<feature type="region of interest" description="Disordered" evidence="10">
    <location>
        <begin position="285"/>
        <end position="307"/>
    </location>
</feature>
<feature type="compositionally biased region" description="Basic and acidic residues" evidence="10">
    <location>
        <begin position="285"/>
        <end position="294"/>
    </location>
</feature>
<sequence>MDKYQKIEKLGEGAYGIVYKAQNRETNEVVALKRIRLDNEEEGVPCTAIREISLLKELRHPNILRLYDVLHKERKLILVFEYLDSDLKKFLDSNGGDIDILTIKQMMYQLLKGIAYCHAHRVLHRDLKPQNLLINKRGELKLGDFGLARAFGIPVRNYSRDVVTLWYRAPDVLMGSKQYSTSIDLWSAGCIFAEMATGSPLFPGISVADQLQCIFKILGTPTEESWPRVSQIPEYKPDFEIFAPIPLESLLPKLDPSGIDLLKKLLLYPPDQRISAADALEHPYFDELRKKEPSGEQVSAQKETKSP</sequence>
<dbReference type="InterPro" id="IPR050108">
    <property type="entry name" value="CDK"/>
</dbReference>
<keyword evidence="13" id="KW-1185">Reference proteome</keyword>
<name>A0A1X2GXG5_9FUNG</name>
<evidence type="ECO:0000256" key="9">
    <source>
        <dbReference type="RuleBase" id="RU000304"/>
    </source>
</evidence>
<dbReference type="OrthoDB" id="1732493at2759"/>
<dbReference type="STRING" id="101127.A0A1X2GXG5"/>
<dbReference type="Gene3D" id="1.10.510.10">
    <property type="entry name" value="Transferase(Phosphotransferase) domain 1"/>
    <property type="match status" value="1"/>
</dbReference>
<evidence type="ECO:0000256" key="1">
    <source>
        <dbReference type="ARBA" id="ARBA00006485"/>
    </source>
</evidence>
<dbReference type="PROSITE" id="PS50011">
    <property type="entry name" value="PROTEIN_KINASE_DOM"/>
    <property type="match status" value="1"/>
</dbReference>
<keyword evidence="6 12" id="KW-0418">Kinase</keyword>
<dbReference type="InterPro" id="IPR017441">
    <property type="entry name" value="Protein_kinase_ATP_BS"/>
</dbReference>
<evidence type="ECO:0000256" key="10">
    <source>
        <dbReference type="SAM" id="MobiDB-lite"/>
    </source>
</evidence>
<protein>
    <submittedName>
        <fullName evidence="12">Protein serine/threonine kinase</fullName>
    </submittedName>
</protein>
<dbReference type="CDD" id="cd07829">
    <property type="entry name" value="STKc_CDK_like"/>
    <property type="match status" value="1"/>
</dbReference>
<dbReference type="Proteomes" id="UP000242146">
    <property type="component" value="Unassembled WGS sequence"/>
</dbReference>
<organism evidence="12 13">
    <name type="scientific">Hesseltinella vesiculosa</name>
    <dbReference type="NCBI Taxonomy" id="101127"/>
    <lineage>
        <taxon>Eukaryota</taxon>
        <taxon>Fungi</taxon>
        <taxon>Fungi incertae sedis</taxon>
        <taxon>Mucoromycota</taxon>
        <taxon>Mucoromycotina</taxon>
        <taxon>Mucoromycetes</taxon>
        <taxon>Mucorales</taxon>
        <taxon>Cunninghamellaceae</taxon>
        <taxon>Hesseltinella</taxon>
    </lineage>
</organism>
<dbReference type="PANTHER" id="PTHR24056:SF46">
    <property type="entry name" value="CYCLIN-DEPENDENT KINASE 5"/>
    <property type="match status" value="1"/>
</dbReference>
<keyword evidence="4" id="KW-0808">Transferase</keyword>
<dbReference type="EMBL" id="MCGT01000001">
    <property type="protein sequence ID" value="ORX62776.1"/>
    <property type="molecule type" value="Genomic_DNA"/>
</dbReference>
<evidence type="ECO:0000256" key="8">
    <source>
        <dbReference type="PROSITE-ProRule" id="PRU10141"/>
    </source>
</evidence>
<dbReference type="SMART" id="SM00220">
    <property type="entry name" value="S_TKc"/>
    <property type="match status" value="1"/>
</dbReference>
<dbReference type="SUPFAM" id="SSF56112">
    <property type="entry name" value="Protein kinase-like (PK-like)"/>
    <property type="match status" value="1"/>
</dbReference>
<evidence type="ECO:0000256" key="4">
    <source>
        <dbReference type="ARBA" id="ARBA00022679"/>
    </source>
</evidence>
<evidence type="ECO:0000259" key="11">
    <source>
        <dbReference type="PROSITE" id="PS50011"/>
    </source>
</evidence>
<keyword evidence="7 8" id="KW-0067">ATP-binding</keyword>
<dbReference type="PROSITE" id="PS00107">
    <property type="entry name" value="PROTEIN_KINASE_ATP"/>
    <property type="match status" value="1"/>
</dbReference>
<feature type="domain" description="Protein kinase" evidence="11">
    <location>
        <begin position="4"/>
        <end position="285"/>
    </location>
</feature>
<keyword evidence="2 9" id="KW-0723">Serine/threonine-protein kinase</keyword>
<dbReference type="FunFam" id="1.10.510.10:FF:000184">
    <property type="entry name" value="cyclin-dependent kinase 5 homolog"/>
    <property type="match status" value="1"/>
</dbReference>
<proteinExistence type="inferred from homology"/>
<evidence type="ECO:0000313" key="13">
    <source>
        <dbReference type="Proteomes" id="UP000242146"/>
    </source>
</evidence>
<reference evidence="12 13" key="1">
    <citation type="submission" date="2016-07" db="EMBL/GenBank/DDBJ databases">
        <title>Pervasive Adenine N6-methylation of Active Genes in Fungi.</title>
        <authorList>
            <consortium name="DOE Joint Genome Institute"/>
            <person name="Mondo S.J."/>
            <person name="Dannebaum R.O."/>
            <person name="Kuo R.C."/>
            <person name="Labutti K."/>
            <person name="Haridas S."/>
            <person name="Kuo A."/>
            <person name="Salamov A."/>
            <person name="Ahrendt S.R."/>
            <person name="Lipzen A."/>
            <person name="Sullivan W."/>
            <person name="Andreopoulos W.B."/>
            <person name="Clum A."/>
            <person name="Lindquist E."/>
            <person name="Daum C."/>
            <person name="Ramamoorthy G.K."/>
            <person name="Gryganskyi A."/>
            <person name="Culley D."/>
            <person name="Magnuson J.K."/>
            <person name="James T.Y."/>
            <person name="O'Malley M.A."/>
            <person name="Stajich J.E."/>
            <person name="Spatafora J.W."/>
            <person name="Visel A."/>
            <person name="Grigoriev I.V."/>
        </authorList>
    </citation>
    <scope>NUCLEOTIDE SEQUENCE [LARGE SCALE GENOMIC DNA]</scope>
    <source>
        <strain evidence="12 13">NRRL 3301</strain>
    </source>
</reference>
<dbReference type="GO" id="GO:0005524">
    <property type="term" value="F:ATP binding"/>
    <property type="evidence" value="ECO:0007669"/>
    <property type="project" value="UniProtKB-UniRule"/>
</dbReference>
<comment type="similarity">
    <text evidence="1">Belongs to the protein kinase superfamily. CMGC Ser/Thr protein kinase family. CDC2/CDKX subfamily.</text>
</comment>
<dbReference type="AlphaFoldDB" id="A0A1X2GXG5"/>
<evidence type="ECO:0000256" key="6">
    <source>
        <dbReference type="ARBA" id="ARBA00022777"/>
    </source>
</evidence>
<dbReference type="PANTHER" id="PTHR24056">
    <property type="entry name" value="CELL DIVISION PROTEIN KINASE"/>
    <property type="match status" value="1"/>
</dbReference>
<evidence type="ECO:0000256" key="3">
    <source>
        <dbReference type="ARBA" id="ARBA00022553"/>
    </source>
</evidence>
<dbReference type="Pfam" id="PF00069">
    <property type="entry name" value="Pkinase"/>
    <property type="match status" value="1"/>
</dbReference>
<gene>
    <name evidence="12" type="ORF">DM01DRAFT_322315</name>
</gene>
<accession>A0A1X2GXG5</accession>
<dbReference type="GO" id="GO:0004693">
    <property type="term" value="F:cyclin-dependent protein serine/threonine kinase activity"/>
    <property type="evidence" value="ECO:0007669"/>
    <property type="project" value="TreeGrafter"/>
</dbReference>
<dbReference type="PROSITE" id="PS00108">
    <property type="entry name" value="PROTEIN_KINASE_ST"/>
    <property type="match status" value="1"/>
</dbReference>
<evidence type="ECO:0000256" key="7">
    <source>
        <dbReference type="ARBA" id="ARBA00022840"/>
    </source>
</evidence>
<dbReference type="InterPro" id="IPR000719">
    <property type="entry name" value="Prot_kinase_dom"/>
</dbReference>
<dbReference type="GO" id="GO:0005737">
    <property type="term" value="C:cytoplasm"/>
    <property type="evidence" value="ECO:0007669"/>
    <property type="project" value="TreeGrafter"/>
</dbReference>
<keyword evidence="5 8" id="KW-0547">Nucleotide-binding</keyword>
<dbReference type="Gene3D" id="3.30.200.20">
    <property type="entry name" value="Phosphorylase Kinase, domain 1"/>
    <property type="match status" value="1"/>
</dbReference>
<evidence type="ECO:0000313" key="12">
    <source>
        <dbReference type="EMBL" id="ORX62776.1"/>
    </source>
</evidence>
<evidence type="ECO:0000256" key="5">
    <source>
        <dbReference type="ARBA" id="ARBA00022741"/>
    </source>
</evidence>
<dbReference type="GO" id="GO:0005634">
    <property type="term" value="C:nucleus"/>
    <property type="evidence" value="ECO:0007669"/>
    <property type="project" value="TreeGrafter"/>
</dbReference>
<keyword evidence="3" id="KW-0597">Phosphoprotein</keyword>
<dbReference type="InterPro" id="IPR011009">
    <property type="entry name" value="Kinase-like_dom_sf"/>
</dbReference>
<comment type="caution">
    <text evidence="12">The sequence shown here is derived from an EMBL/GenBank/DDBJ whole genome shotgun (WGS) entry which is preliminary data.</text>
</comment>
<dbReference type="FunFam" id="3.30.200.20:FF:000027">
    <property type="entry name" value="Putative Cyclin-dependent kinase 1"/>
    <property type="match status" value="1"/>
</dbReference>
<feature type="binding site" evidence="8">
    <location>
        <position position="33"/>
    </location>
    <ligand>
        <name>ATP</name>
        <dbReference type="ChEBI" id="CHEBI:30616"/>
    </ligand>
</feature>
<evidence type="ECO:0000256" key="2">
    <source>
        <dbReference type="ARBA" id="ARBA00022527"/>
    </source>
</evidence>
<dbReference type="InterPro" id="IPR008271">
    <property type="entry name" value="Ser/Thr_kinase_AS"/>
</dbReference>